<comment type="caution">
    <text evidence="2">The sequence shown here is derived from an EMBL/GenBank/DDBJ whole genome shotgun (WGS) entry which is preliminary data.</text>
</comment>
<evidence type="ECO:0000256" key="1">
    <source>
        <dbReference type="SAM" id="Phobius"/>
    </source>
</evidence>
<accession>A0A2H0VA76</accession>
<proteinExistence type="predicted"/>
<organism evidence="2 3">
    <name type="scientific">Candidatus Doudnabacteria bacterium CG10_big_fil_rev_8_21_14_0_10_42_18</name>
    <dbReference type="NCBI Taxonomy" id="1974552"/>
    <lineage>
        <taxon>Bacteria</taxon>
        <taxon>Candidatus Doudnaibacteriota</taxon>
    </lineage>
</organism>
<feature type="transmembrane region" description="Helical" evidence="1">
    <location>
        <begin position="30"/>
        <end position="55"/>
    </location>
</feature>
<keyword evidence="1" id="KW-1133">Transmembrane helix</keyword>
<keyword evidence="1" id="KW-0472">Membrane</keyword>
<evidence type="ECO:0000313" key="3">
    <source>
        <dbReference type="Proteomes" id="UP000230922"/>
    </source>
</evidence>
<dbReference type="AlphaFoldDB" id="A0A2H0VA76"/>
<keyword evidence="1" id="KW-0812">Transmembrane</keyword>
<protein>
    <submittedName>
        <fullName evidence="2">Uncharacterized protein</fullName>
    </submittedName>
</protein>
<sequence length="241" mass="26690">MSSDDLKNIIDKIKEGEVKMRPKSYFAAKTILMVVGLVLAILVALFLSSYVFFHLKASGAFGLAGFGLDGTKDLLLSLPWLILFVVLVFVALLLWFAEHYPIAYRNPLLYSVLGILLIVLVGGYAVANTPLHPYFFKVFAPPQKAGLMHMFYARPKRVPPRNGLVGHLKEIGQGYYLIINPNGAQFKIVINNDTNFVPEEVDFEIGDVVLIHGKISGREVEAWGISKINPGGPSIYFLGDH</sequence>
<feature type="transmembrane region" description="Helical" evidence="1">
    <location>
        <begin position="75"/>
        <end position="96"/>
    </location>
</feature>
<evidence type="ECO:0000313" key="2">
    <source>
        <dbReference type="EMBL" id="PIR96006.1"/>
    </source>
</evidence>
<dbReference type="Proteomes" id="UP000230922">
    <property type="component" value="Unassembled WGS sequence"/>
</dbReference>
<reference evidence="3" key="1">
    <citation type="submission" date="2017-09" db="EMBL/GenBank/DDBJ databases">
        <title>Depth-based differentiation of microbial function through sediment-hosted aquifers and enrichment of novel symbionts in the deep terrestrial subsurface.</title>
        <authorList>
            <person name="Probst A.J."/>
            <person name="Ladd B."/>
            <person name="Jarett J.K."/>
            <person name="Geller-Mcgrath D.E."/>
            <person name="Sieber C.M.K."/>
            <person name="Emerson J.B."/>
            <person name="Anantharaman K."/>
            <person name="Thomas B.C."/>
            <person name="Malmstrom R."/>
            <person name="Stieglmeier M."/>
            <person name="Klingl A."/>
            <person name="Woyke T."/>
            <person name="Ryan C.M."/>
            <person name="Banfield J.F."/>
        </authorList>
    </citation>
    <scope>NUCLEOTIDE SEQUENCE [LARGE SCALE GENOMIC DNA]</scope>
</reference>
<gene>
    <name evidence="2" type="ORF">COT92_03350</name>
</gene>
<feature type="transmembrane region" description="Helical" evidence="1">
    <location>
        <begin position="108"/>
        <end position="127"/>
    </location>
</feature>
<name>A0A2H0VA76_9BACT</name>
<dbReference type="EMBL" id="PFAK01000057">
    <property type="protein sequence ID" value="PIR96006.1"/>
    <property type="molecule type" value="Genomic_DNA"/>
</dbReference>